<dbReference type="EMBL" id="JAMYEC010000002">
    <property type="protein sequence ID" value="MDX2334095.1"/>
    <property type="molecule type" value="Genomic_DNA"/>
</dbReference>
<evidence type="ECO:0000313" key="2">
    <source>
        <dbReference type="Proteomes" id="UP001272940"/>
    </source>
</evidence>
<reference evidence="1 2" key="1">
    <citation type="journal article" date="2023" name="FEMS Microbes">
        <title>Whole genomes of deep-sea sponge-associated bacteria exhibit high novel natural product potential.</title>
        <authorList>
            <person name="Hesketh-Best P.J."/>
            <person name="January G.G."/>
            <person name="Koch M.J."/>
            <person name="Warburton P.J."/>
            <person name="Howell K.L."/>
            <person name="Upton M."/>
        </authorList>
    </citation>
    <scope>NUCLEOTIDE SEQUENCE [LARGE SCALE GENOMIC DNA]</scope>
    <source>
        <strain evidence="1 2">PC206-O</strain>
    </source>
</reference>
<protein>
    <submittedName>
        <fullName evidence="1">Uncharacterized protein</fullName>
    </submittedName>
</protein>
<name>A0ABU4KMY0_BREVE</name>
<dbReference type="RefSeq" id="WP_137721786.1">
    <property type="nucleotide sequence ID" value="NZ_JAMYEC010000002.1"/>
</dbReference>
<keyword evidence="2" id="KW-1185">Reference proteome</keyword>
<gene>
    <name evidence="1" type="ORF">NJD11_03975</name>
</gene>
<proteinExistence type="predicted"/>
<dbReference type="InterPro" id="IPR033767">
    <property type="entry name" value="Tail_Gp11"/>
</dbReference>
<evidence type="ECO:0000313" key="1">
    <source>
        <dbReference type="EMBL" id="MDX2334095.1"/>
    </source>
</evidence>
<accession>A0ABU4KMY0</accession>
<dbReference type="Proteomes" id="UP001272940">
    <property type="component" value="Unassembled WGS sequence"/>
</dbReference>
<dbReference type="Pfam" id="PF17212">
    <property type="entry name" value="Tube"/>
    <property type="match status" value="1"/>
</dbReference>
<comment type="caution">
    <text evidence="1">The sequence shown here is derived from an EMBL/GenBank/DDBJ whole genome shotgun (WGS) entry which is preliminary data.</text>
</comment>
<sequence>MLAAPMTELEAVNDMLIGIGQLPVNAIIPEIVDQSIALGELNKVVREVCLYGFKFNTDEDFVLSPDIDGFIAVPTGALDIDPMDKAQDIIVRKHPSKGFGLWDAANLTWVMALPVKVRVKWSFTFDALPEAARGYAVIAAGRKFTARVVGDPAADRFGEEDQRRAWLTLQRQQSASADINIFRANKALSASLNRRGRAWRSDK</sequence>
<organism evidence="1 2">
    <name type="scientific">Brevundimonas vesicularis</name>
    <name type="common">Pseudomonas vesicularis</name>
    <dbReference type="NCBI Taxonomy" id="41276"/>
    <lineage>
        <taxon>Bacteria</taxon>
        <taxon>Pseudomonadati</taxon>
        <taxon>Pseudomonadota</taxon>
        <taxon>Alphaproteobacteria</taxon>
        <taxon>Caulobacterales</taxon>
        <taxon>Caulobacteraceae</taxon>
        <taxon>Brevundimonas</taxon>
    </lineage>
</organism>